<dbReference type="InterPro" id="IPR002041">
    <property type="entry name" value="Ran_GTPase"/>
</dbReference>
<evidence type="ECO:0000256" key="5">
    <source>
        <dbReference type="SAM" id="MobiDB-lite"/>
    </source>
</evidence>
<dbReference type="EMBL" id="DF933837">
    <property type="protein sequence ID" value="GAM40877.1"/>
    <property type="molecule type" value="Genomic_DNA"/>
</dbReference>
<dbReference type="GO" id="GO:0005634">
    <property type="term" value="C:nucleus"/>
    <property type="evidence" value="ECO:0007669"/>
    <property type="project" value="TreeGrafter"/>
</dbReference>
<dbReference type="GO" id="GO:0005525">
    <property type="term" value="F:GTP binding"/>
    <property type="evidence" value="ECO:0007669"/>
    <property type="project" value="UniProtKB-KW"/>
</dbReference>
<feature type="region of interest" description="Disordered" evidence="5">
    <location>
        <begin position="142"/>
        <end position="205"/>
    </location>
</feature>
<evidence type="ECO:0000313" key="7">
    <source>
        <dbReference type="Proteomes" id="UP000053095"/>
    </source>
</evidence>
<dbReference type="GO" id="GO:0000054">
    <property type="term" value="P:ribosomal subunit export from nucleus"/>
    <property type="evidence" value="ECO:0007669"/>
    <property type="project" value="TreeGrafter"/>
</dbReference>
<accession>A0A6V8HG44</accession>
<dbReference type="SUPFAM" id="SSF52540">
    <property type="entry name" value="P-loop containing nucleoside triphosphate hydrolases"/>
    <property type="match status" value="1"/>
</dbReference>
<keyword evidence="2" id="KW-0547">Nucleotide-binding</keyword>
<feature type="compositionally biased region" description="Polar residues" evidence="5">
    <location>
        <begin position="189"/>
        <end position="205"/>
    </location>
</feature>
<sequence length="278" mass="31618">MLKDDILGDMEPLIKANNPKVTDSEGKGMPIIICGNKFDVKERKVKAKSITFHRKRNLQYYDLSAKCSYNLDKPLLWFARKFMKDPDLKLFTPENRKKNSEIEIDYEVIEKYWKEFRAYPPDIPSETEEALAALKLHDKTEASTEAEATVDSTSGSKALESYDDDPKSGSISENKLFESHEDDLENDNTESNTLETPETDLESYSTAPSNNLFILCIHCIRTIFIESSRPSSRSAYSLATTTCRTCKKNLEKSESTSHLVENQVSAELVRSTTTLRML</sequence>
<evidence type="ECO:0000256" key="1">
    <source>
        <dbReference type="ARBA" id="ARBA00022448"/>
    </source>
</evidence>
<evidence type="ECO:0000256" key="3">
    <source>
        <dbReference type="ARBA" id="ARBA00022927"/>
    </source>
</evidence>
<dbReference type="PANTHER" id="PTHR24071">
    <property type="entry name" value="RAN GTPASE"/>
    <property type="match status" value="1"/>
</dbReference>
<evidence type="ECO:0000256" key="2">
    <source>
        <dbReference type="ARBA" id="ARBA00022741"/>
    </source>
</evidence>
<dbReference type="GO" id="GO:0003924">
    <property type="term" value="F:GTPase activity"/>
    <property type="evidence" value="ECO:0007669"/>
    <property type="project" value="InterPro"/>
</dbReference>
<evidence type="ECO:0000256" key="4">
    <source>
        <dbReference type="ARBA" id="ARBA00023134"/>
    </source>
</evidence>
<keyword evidence="3" id="KW-0653">Protein transport</keyword>
<keyword evidence="1" id="KW-0813">Transport</keyword>
<name>A0A6V8HG44_TALPI</name>
<keyword evidence="7" id="KW-1185">Reference proteome</keyword>
<comment type="caution">
    <text evidence="6">The sequence shown here is derived from an EMBL/GenBank/DDBJ whole genome shotgun (WGS) entry which is preliminary data.</text>
</comment>
<dbReference type="Gene3D" id="3.40.50.300">
    <property type="entry name" value="P-loop containing nucleotide triphosphate hydrolases"/>
    <property type="match status" value="1"/>
</dbReference>
<dbReference type="Proteomes" id="UP000053095">
    <property type="component" value="Unassembled WGS sequence"/>
</dbReference>
<evidence type="ECO:0000313" key="6">
    <source>
        <dbReference type="EMBL" id="GAM40877.1"/>
    </source>
</evidence>
<dbReference type="InterPro" id="IPR027417">
    <property type="entry name" value="P-loop_NTPase"/>
</dbReference>
<dbReference type="PANTHER" id="PTHR24071:SF0">
    <property type="entry name" value="GTP-BINDING NUCLEAR PROTEIN RAN"/>
    <property type="match status" value="1"/>
</dbReference>
<dbReference type="GO" id="GO:0006606">
    <property type="term" value="P:protein import into nucleus"/>
    <property type="evidence" value="ECO:0007669"/>
    <property type="project" value="TreeGrafter"/>
</dbReference>
<dbReference type="InterPro" id="IPR001806">
    <property type="entry name" value="Small_GTPase"/>
</dbReference>
<keyword evidence="4" id="KW-0342">GTP-binding</keyword>
<proteinExistence type="predicted"/>
<dbReference type="Pfam" id="PF00071">
    <property type="entry name" value="Ras"/>
    <property type="match status" value="1"/>
</dbReference>
<dbReference type="SMART" id="SM00176">
    <property type="entry name" value="RAN"/>
    <property type="match status" value="1"/>
</dbReference>
<organism evidence="6 7">
    <name type="scientific">Talaromyces pinophilus</name>
    <name type="common">Penicillium pinophilum</name>
    <dbReference type="NCBI Taxonomy" id="128442"/>
    <lineage>
        <taxon>Eukaryota</taxon>
        <taxon>Fungi</taxon>
        <taxon>Dikarya</taxon>
        <taxon>Ascomycota</taxon>
        <taxon>Pezizomycotina</taxon>
        <taxon>Eurotiomycetes</taxon>
        <taxon>Eurotiomycetidae</taxon>
        <taxon>Eurotiales</taxon>
        <taxon>Trichocomaceae</taxon>
        <taxon>Talaromyces</taxon>
        <taxon>Talaromyces sect. Talaromyces</taxon>
    </lineage>
</organism>
<gene>
    <name evidence="6" type="ORF">TCE0_041r13571</name>
</gene>
<dbReference type="GO" id="GO:0005737">
    <property type="term" value="C:cytoplasm"/>
    <property type="evidence" value="ECO:0007669"/>
    <property type="project" value="TreeGrafter"/>
</dbReference>
<reference evidence="7" key="1">
    <citation type="journal article" date="2015" name="Genome Announc.">
        <title>Draft genome sequence of Talaromyces cellulolyticus strain Y-94, a source of lignocellulosic biomass-degrading enzymes.</title>
        <authorList>
            <person name="Fujii T."/>
            <person name="Koike H."/>
            <person name="Sawayama S."/>
            <person name="Yano S."/>
            <person name="Inoue H."/>
        </authorList>
    </citation>
    <scope>NUCLEOTIDE SEQUENCE [LARGE SCALE GENOMIC DNA]</scope>
    <source>
        <strain evidence="7">Y-94</strain>
    </source>
</reference>
<protein>
    <submittedName>
        <fullName evidence="6">RAN-related GTP binding protein</fullName>
    </submittedName>
</protein>
<dbReference type="AlphaFoldDB" id="A0A6V8HG44"/>